<dbReference type="Gramene" id="rna18196">
    <property type="protein sequence ID" value="RHN69690.1"/>
    <property type="gene ID" value="gene18196"/>
</dbReference>
<dbReference type="Proteomes" id="UP000265566">
    <property type="component" value="Chromosome 3"/>
</dbReference>
<evidence type="ECO:0000313" key="2">
    <source>
        <dbReference type="Proteomes" id="UP000265566"/>
    </source>
</evidence>
<dbReference type="AlphaFoldDB" id="A0A396IW73"/>
<accession>A0A396IW73</accession>
<proteinExistence type="predicted"/>
<evidence type="ECO:0000313" key="1">
    <source>
        <dbReference type="EMBL" id="RHN69690.1"/>
    </source>
</evidence>
<gene>
    <name evidence="1" type="ORF">MtrunA17_Chr3g0127541</name>
</gene>
<dbReference type="EMBL" id="PSQE01000003">
    <property type="protein sequence ID" value="RHN69690.1"/>
    <property type="molecule type" value="Genomic_DNA"/>
</dbReference>
<sequence length="51" mass="5824">MACLRPSALLISALLIIKLFLDQYVVHKFYLSGRKTLILKEIVVEAYNSVE</sequence>
<reference evidence="2" key="1">
    <citation type="journal article" date="2018" name="Nat. Plants">
        <title>Whole-genome landscape of Medicago truncatula symbiotic genes.</title>
        <authorList>
            <person name="Pecrix Y."/>
            <person name="Staton S.E."/>
            <person name="Sallet E."/>
            <person name="Lelandais-Briere C."/>
            <person name="Moreau S."/>
            <person name="Carrere S."/>
            <person name="Blein T."/>
            <person name="Jardinaud M.F."/>
            <person name="Latrasse D."/>
            <person name="Zouine M."/>
            <person name="Zahm M."/>
            <person name="Kreplak J."/>
            <person name="Mayjonade B."/>
            <person name="Satge C."/>
            <person name="Perez M."/>
            <person name="Cauet S."/>
            <person name="Marande W."/>
            <person name="Chantry-Darmon C."/>
            <person name="Lopez-Roques C."/>
            <person name="Bouchez O."/>
            <person name="Berard A."/>
            <person name="Debelle F."/>
            <person name="Munos S."/>
            <person name="Bendahmane A."/>
            <person name="Berges H."/>
            <person name="Niebel A."/>
            <person name="Buitink J."/>
            <person name="Frugier F."/>
            <person name="Benhamed M."/>
            <person name="Crespi M."/>
            <person name="Gouzy J."/>
            <person name="Gamas P."/>
        </authorList>
    </citation>
    <scope>NUCLEOTIDE SEQUENCE [LARGE SCALE GENOMIC DNA]</scope>
    <source>
        <strain evidence="2">cv. Jemalong A17</strain>
    </source>
</reference>
<protein>
    <submittedName>
        <fullName evidence="1">Uncharacterized protein</fullName>
    </submittedName>
</protein>
<comment type="caution">
    <text evidence="1">The sequence shown here is derived from an EMBL/GenBank/DDBJ whole genome shotgun (WGS) entry which is preliminary data.</text>
</comment>
<organism evidence="1 2">
    <name type="scientific">Medicago truncatula</name>
    <name type="common">Barrel medic</name>
    <name type="synonym">Medicago tribuloides</name>
    <dbReference type="NCBI Taxonomy" id="3880"/>
    <lineage>
        <taxon>Eukaryota</taxon>
        <taxon>Viridiplantae</taxon>
        <taxon>Streptophyta</taxon>
        <taxon>Embryophyta</taxon>
        <taxon>Tracheophyta</taxon>
        <taxon>Spermatophyta</taxon>
        <taxon>Magnoliopsida</taxon>
        <taxon>eudicotyledons</taxon>
        <taxon>Gunneridae</taxon>
        <taxon>Pentapetalae</taxon>
        <taxon>rosids</taxon>
        <taxon>fabids</taxon>
        <taxon>Fabales</taxon>
        <taxon>Fabaceae</taxon>
        <taxon>Papilionoideae</taxon>
        <taxon>50 kb inversion clade</taxon>
        <taxon>NPAAA clade</taxon>
        <taxon>Hologalegina</taxon>
        <taxon>IRL clade</taxon>
        <taxon>Trifolieae</taxon>
        <taxon>Medicago</taxon>
    </lineage>
</organism>
<name>A0A396IW73_MEDTR</name>